<reference evidence="6 7" key="1">
    <citation type="submission" date="2018-05" db="EMBL/GenBank/DDBJ databases">
        <title>Genome sequencing and assembly of the regulated plant pathogen Lachnellula willkommii and related sister species for the development of diagnostic species identification markers.</title>
        <authorList>
            <person name="Giroux E."/>
            <person name="Bilodeau G."/>
        </authorList>
    </citation>
    <scope>NUCLEOTIDE SEQUENCE [LARGE SCALE GENOMIC DNA]</scope>
    <source>
        <strain evidence="6 7">CBS 268.59</strain>
    </source>
</reference>
<organism evidence="6 7">
    <name type="scientific">Lachnellula suecica</name>
    <dbReference type="NCBI Taxonomy" id="602035"/>
    <lineage>
        <taxon>Eukaryota</taxon>
        <taxon>Fungi</taxon>
        <taxon>Dikarya</taxon>
        <taxon>Ascomycota</taxon>
        <taxon>Pezizomycotina</taxon>
        <taxon>Leotiomycetes</taxon>
        <taxon>Helotiales</taxon>
        <taxon>Lachnaceae</taxon>
        <taxon>Lachnellula</taxon>
    </lineage>
</organism>
<dbReference type="SUPFAM" id="SSF51735">
    <property type="entry name" value="NAD(P)-binding Rossmann-fold domains"/>
    <property type="match status" value="1"/>
</dbReference>
<dbReference type="Gene3D" id="3.40.50.720">
    <property type="entry name" value="NAD(P)-binding Rossmann-like Domain"/>
    <property type="match status" value="1"/>
</dbReference>
<proteinExistence type="predicted"/>
<dbReference type="PANTHER" id="PTHR43296">
    <property type="entry name" value="PEROXISOMAL 2,4-DIENOYL-COA REDUCTASE"/>
    <property type="match status" value="1"/>
</dbReference>
<keyword evidence="2" id="KW-0560">Oxidoreductase</keyword>
<dbReference type="GO" id="GO:0009062">
    <property type="term" value="P:fatty acid catabolic process"/>
    <property type="evidence" value="ECO:0007669"/>
    <property type="project" value="InterPro"/>
</dbReference>
<keyword evidence="1" id="KW-0521">NADP</keyword>
<comment type="catalytic activity">
    <reaction evidence="4">
        <text>a (2E,4E)-dienoyl-CoA + NADPH + H(+) = a 4,5-saturated-(3E)-enoyl-CoA + NADP(+)</text>
        <dbReference type="Rhea" id="RHEA:45912"/>
        <dbReference type="ChEBI" id="CHEBI:15378"/>
        <dbReference type="ChEBI" id="CHEBI:57783"/>
        <dbReference type="ChEBI" id="CHEBI:58349"/>
        <dbReference type="ChEBI" id="CHEBI:85101"/>
        <dbReference type="ChEBI" id="CHEBI:85493"/>
        <dbReference type="EC" id="1.3.1.124"/>
    </reaction>
</comment>
<gene>
    <name evidence="6" type="primary">SPS19</name>
    <name evidence="6" type="ORF">LSUE1_G005443</name>
</gene>
<dbReference type="GO" id="GO:0008670">
    <property type="term" value="F:2,4-dienoyl-CoA reductase (NADPH) activity"/>
    <property type="evidence" value="ECO:0007669"/>
    <property type="project" value="InterPro"/>
</dbReference>
<dbReference type="OrthoDB" id="2136131at2759"/>
<dbReference type="InterPro" id="IPR045017">
    <property type="entry name" value="DECR2-like"/>
</dbReference>
<dbReference type="InterPro" id="IPR002347">
    <property type="entry name" value="SDR_fam"/>
</dbReference>
<evidence type="ECO:0000256" key="5">
    <source>
        <dbReference type="ARBA" id="ARBA00048340"/>
    </source>
</evidence>
<accession>A0A8T9C0C1</accession>
<evidence type="ECO:0000256" key="2">
    <source>
        <dbReference type="ARBA" id="ARBA00023002"/>
    </source>
</evidence>
<evidence type="ECO:0000256" key="3">
    <source>
        <dbReference type="ARBA" id="ARBA00026117"/>
    </source>
</evidence>
<dbReference type="GO" id="GO:0005777">
    <property type="term" value="C:peroxisome"/>
    <property type="evidence" value="ECO:0007669"/>
    <property type="project" value="TreeGrafter"/>
</dbReference>
<dbReference type="PANTHER" id="PTHR43296:SF2">
    <property type="entry name" value="PEROXISOMAL 2,4-DIENOYL-COA REDUCTASE [(3E)-ENOYL-COA-PRODUCING]"/>
    <property type="match status" value="1"/>
</dbReference>
<dbReference type="InterPro" id="IPR036291">
    <property type="entry name" value="NAD(P)-bd_dom_sf"/>
</dbReference>
<dbReference type="EMBL" id="QGMK01001072">
    <property type="protein sequence ID" value="TVY73462.1"/>
    <property type="molecule type" value="Genomic_DNA"/>
</dbReference>
<protein>
    <recommendedName>
        <fullName evidence="3">2,4-dienoyl-CoA reductase [(3E)-enoyl-CoA-producing]</fullName>
        <ecNumber evidence="3">1.3.1.124</ecNumber>
    </recommendedName>
</protein>
<sequence length="325" mass="34059">MALPRSDYLSSVWANGIFDNKVVFCTGGAGSICSAQVRALVHLGANACIIGRNVEKTESMARNIATARKGAKVIGIGAVDVRRIESLEKAVERTVKELGAIDFVMYTDPKHPQSYESITKCAGNSAGAAGNFLSPISKLSSNAFKTVMEIDTLGSFNTLKATLPHLIESAKKNPNTGKNPSTGGRIIFISATFHYTGMPLQAHVAAAKAGVDAISASVSLEYGPRGITSNILTPGPIVGTEGMDRLGDKAAEASGAAQRKNPLQRYGTVKEIADGTVYLFSDAGSYVNGEVLVIDGGGWRSPGSMGGNYPDNLLEGESFAKKAKL</sequence>
<comment type="caution">
    <text evidence="6">The sequence shown here is derived from an EMBL/GenBank/DDBJ whole genome shotgun (WGS) entry which is preliminary data.</text>
</comment>
<dbReference type="AlphaFoldDB" id="A0A8T9C0C1"/>
<dbReference type="PRINTS" id="PR00081">
    <property type="entry name" value="GDHRDH"/>
</dbReference>
<dbReference type="Proteomes" id="UP000469558">
    <property type="component" value="Unassembled WGS sequence"/>
</dbReference>
<evidence type="ECO:0000256" key="4">
    <source>
        <dbReference type="ARBA" id="ARBA00048009"/>
    </source>
</evidence>
<comment type="catalytic activity">
    <reaction evidence="5">
        <text>a (2E,4Z)-dienoyl-CoA + NADPH + H(+) = a 4,5-saturated-(3E)-enoyl-CoA + NADP(+)</text>
        <dbReference type="Rhea" id="RHEA:61892"/>
        <dbReference type="ChEBI" id="CHEBI:15378"/>
        <dbReference type="ChEBI" id="CHEBI:57783"/>
        <dbReference type="ChEBI" id="CHEBI:58349"/>
        <dbReference type="ChEBI" id="CHEBI:85099"/>
        <dbReference type="ChEBI" id="CHEBI:85493"/>
        <dbReference type="EC" id="1.3.1.124"/>
    </reaction>
</comment>
<evidence type="ECO:0000313" key="6">
    <source>
        <dbReference type="EMBL" id="TVY73462.1"/>
    </source>
</evidence>
<keyword evidence="7" id="KW-1185">Reference proteome</keyword>
<evidence type="ECO:0000313" key="7">
    <source>
        <dbReference type="Proteomes" id="UP000469558"/>
    </source>
</evidence>
<dbReference type="CDD" id="cd05369">
    <property type="entry name" value="TER_DECR_SDR_a"/>
    <property type="match status" value="1"/>
</dbReference>
<dbReference type="Pfam" id="PF13561">
    <property type="entry name" value="adh_short_C2"/>
    <property type="match status" value="1"/>
</dbReference>
<dbReference type="EC" id="1.3.1.124" evidence="3"/>
<name>A0A8T9C0C1_9HELO</name>
<evidence type="ECO:0000256" key="1">
    <source>
        <dbReference type="ARBA" id="ARBA00022857"/>
    </source>
</evidence>